<gene>
    <name evidence="8" type="ORF">HXW94_10505</name>
</gene>
<dbReference type="Pfam" id="PF13343">
    <property type="entry name" value="SBP_bac_6"/>
    <property type="match status" value="1"/>
</dbReference>
<organism evidence="8 9">
    <name type="scientific">Desulfobacter latus</name>
    <dbReference type="NCBI Taxonomy" id="2292"/>
    <lineage>
        <taxon>Bacteria</taxon>
        <taxon>Pseudomonadati</taxon>
        <taxon>Thermodesulfobacteriota</taxon>
        <taxon>Desulfobacteria</taxon>
        <taxon>Desulfobacterales</taxon>
        <taxon>Desulfobacteraceae</taxon>
        <taxon>Desulfobacter</taxon>
    </lineage>
</organism>
<comment type="caution">
    <text evidence="8">The sequence shown here is derived from an EMBL/GenBank/DDBJ whole genome shotgun (WGS) entry which is preliminary data.</text>
</comment>
<proteinExistence type="inferred from homology"/>
<dbReference type="GO" id="GO:0046872">
    <property type="term" value="F:metal ion binding"/>
    <property type="evidence" value="ECO:0007669"/>
    <property type="project" value="UniProtKB-KW"/>
</dbReference>
<evidence type="ECO:0000256" key="3">
    <source>
        <dbReference type="ARBA" id="ARBA00022496"/>
    </source>
</evidence>
<dbReference type="Gene3D" id="3.40.190.10">
    <property type="entry name" value="Periplasmic binding protein-like II"/>
    <property type="match status" value="2"/>
</dbReference>
<accession>A0A850T7K4</accession>
<evidence type="ECO:0000256" key="2">
    <source>
        <dbReference type="ARBA" id="ARBA00022448"/>
    </source>
</evidence>
<dbReference type="AlphaFoldDB" id="A0A850T7K4"/>
<dbReference type="GO" id="GO:0055085">
    <property type="term" value="P:transmembrane transport"/>
    <property type="evidence" value="ECO:0007669"/>
    <property type="project" value="InterPro"/>
</dbReference>
<evidence type="ECO:0000256" key="1">
    <source>
        <dbReference type="ARBA" id="ARBA00008520"/>
    </source>
</evidence>
<dbReference type="SUPFAM" id="SSF53850">
    <property type="entry name" value="Periplasmic binding protein-like II"/>
    <property type="match status" value="1"/>
</dbReference>
<keyword evidence="4" id="KW-0479">Metal-binding</keyword>
<evidence type="ECO:0000256" key="4">
    <source>
        <dbReference type="ARBA" id="ARBA00022723"/>
    </source>
</evidence>
<keyword evidence="7" id="KW-0406">Ion transport</keyword>
<keyword evidence="2" id="KW-0813">Transport</keyword>
<reference evidence="8 9" key="1">
    <citation type="submission" date="2020-06" db="EMBL/GenBank/DDBJ databases">
        <title>High-quality draft genome of sulfate reducer Desulfobacter latus type strain AcrS2 isolated from marine sediment.</title>
        <authorList>
            <person name="Hoppe M."/>
            <person name="Larsen C.K."/>
            <person name="Marshall I.P.G."/>
            <person name="Schramm A."/>
            <person name="Marietou A.G."/>
        </authorList>
    </citation>
    <scope>NUCLEOTIDE SEQUENCE [LARGE SCALE GENOMIC DNA]</scope>
    <source>
        <strain evidence="8 9">AcRS2</strain>
    </source>
</reference>
<dbReference type="PANTHER" id="PTHR30006">
    <property type="entry name" value="THIAMINE-BINDING PERIPLASMIC PROTEIN-RELATED"/>
    <property type="match status" value="1"/>
</dbReference>
<dbReference type="EMBL" id="JACADJ010000033">
    <property type="protein sequence ID" value="NWH05412.1"/>
    <property type="molecule type" value="Genomic_DNA"/>
</dbReference>
<dbReference type="PROSITE" id="PS01037">
    <property type="entry name" value="SBP_BACTERIAL_1"/>
    <property type="match status" value="1"/>
</dbReference>
<name>A0A850T7K4_9BACT</name>
<dbReference type="GO" id="GO:0006826">
    <property type="term" value="P:iron ion transport"/>
    <property type="evidence" value="ECO:0007669"/>
    <property type="project" value="UniProtKB-KW"/>
</dbReference>
<dbReference type="PANTHER" id="PTHR30006:SF24">
    <property type="entry name" value="SLL0237 PROTEIN"/>
    <property type="match status" value="1"/>
</dbReference>
<protein>
    <submittedName>
        <fullName evidence="8">Extracellular solute-binding protein</fullName>
    </submittedName>
</protein>
<keyword evidence="6" id="KW-0408">Iron</keyword>
<evidence type="ECO:0000313" key="8">
    <source>
        <dbReference type="EMBL" id="NWH05412.1"/>
    </source>
</evidence>
<evidence type="ECO:0000313" key="9">
    <source>
        <dbReference type="Proteomes" id="UP000553343"/>
    </source>
</evidence>
<keyword evidence="5" id="KW-0732">Signal</keyword>
<evidence type="ECO:0000256" key="7">
    <source>
        <dbReference type="ARBA" id="ARBA00023065"/>
    </source>
</evidence>
<dbReference type="InterPro" id="IPR006061">
    <property type="entry name" value="SBP_1_CS"/>
</dbReference>
<comment type="similarity">
    <text evidence="1">Belongs to the bacterial solute-binding protein 1 family.</text>
</comment>
<dbReference type="CDD" id="cd13518">
    <property type="entry name" value="PBP2_Fe3_thiamine_like"/>
    <property type="match status" value="1"/>
</dbReference>
<dbReference type="InterPro" id="IPR026045">
    <property type="entry name" value="Ferric-bd"/>
</dbReference>
<dbReference type="Proteomes" id="UP000553343">
    <property type="component" value="Unassembled WGS sequence"/>
</dbReference>
<dbReference type="PIRSF" id="PIRSF002825">
    <property type="entry name" value="CfbpA"/>
    <property type="match status" value="1"/>
</dbReference>
<evidence type="ECO:0000256" key="5">
    <source>
        <dbReference type="ARBA" id="ARBA00022729"/>
    </source>
</evidence>
<evidence type="ECO:0000256" key="6">
    <source>
        <dbReference type="ARBA" id="ARBA00023004"/>
    </source>
</evidence>
<keyword evidence="3" id="KW-0410">Iron transport</keyword>
<keyword evidence="9" id="KW-1185">Reference proteome</keyword>
<sequence length="326" mass="36529">MLILFLFSWTICSAQEVVVYTSVDKIFSEPILQHFEKETGIKVAALYDVEASKTVGLVNRLIAEKNRPKADVFWNSEVTRTIQLKKEGVLTPYKSVHWDAFPKIFKDSQYYWTGFAARARVLIYNTNLLSDKNVPDSIFEFTQPAWRGKVTMAYPLFGTTNMHVAALYSLIGPEKTEDYLRGLAANETLIVNGNSVTRDLVVEGKIPIGFTDTDDANVAVMKGKPVKIIYPDKKGIGTLLIPNTAALIKDGPNPQNGKQLIDYLLSRETESRLAFGESAQMPLRSGVKKPAHMPDYSEIKAMEVDYMEVAAYIKQTSRFCQDVLAP</sequence>